<reference evidence="3" key="1">
    <citation type="journal article" date="2018" name="Nat. Microbiol.">
        <title>Leveraging single-cell genomics to expand the fungal tree of life.</title>
        <authorList>
            <person name="Ahrendt S.R."/>
            <person name="Quandt C.A."/>
            <person name="Ciobanu D."/>
            <person name="Clum A."/>
            <person name="Salamov A."/>
            <person name="Andreopoulos B."/>
            <person name="Cheng J.F."/>
            <person name="Woyke T."/>
            <person name="Pelin A."/>
            <person name="Henrissat B."/>
            <person name="Reynolds N.K."/>
            <person name="Benny G.L."/>
            <person name="Smith M.E."/>
            <person name="James T.Y."/>
            <person name="Grigoriev I.V."/>
        </authorList>
    </citation>
    <scope>NUCLEOTIDE SEQUENCE [LARGE SCALE GENOMIC DNA]</scope>
</reference>
<dbReference type="Proteomes" id="UP000269721">
    <property type="component" value="Unassembled WGS sequence"/>
</dbReference>
<feature type="region of interest" description="Disordered" evidence="1">
    <location>
        <begin position="189"/>
        <end position="217"/>
    </location>
</feature>
<proteinExistence type="predicted"/>
<organism evidence="2 3">
    <name type="scientific">Blyttiomyces helicus</name>
    <dbReference type="NCBI Taxonomy" id="388810"/>
    <lineage>
        <taxon>Eukaryota</taxon>
        <taxon>Fungi</taxon>
        <taxon>Fungi incertae sedis</taxon>
        <taxon>Chytridiomycota</taxon>
        <taxon>Chytridiomycota incertae sedis</taxon>
        <taxon>Chytridiomycetes</taxon>
        <taxon>Chytridiomycetes incertae sedis</taxon>
        <taxon>Blyttiomyces</taxon>
    </lineage>
</organism>
<dbReference type="AlphaFoldDB" id="A0A4P9W8G2"/>
<dbReference type="OrthoDB" id="648234at2759"/>
<feature type="region of interest" description="Disordered" evidence="1">
    <location>
        <begin position="156"/>
        <end position="177"/>
    </location>
</feature>
<gene>
    <name evidence="2" type="ORF">BDK51DRAFT_38235</name>
</gene>
<keyword evidence="3" id="KW-1185">Reference proteome</keyword>
<evidence type="ECO:0000256" key="1">
    <source>
        <dbReference type="SAM" id="MobiDB-lite"/>
    </source>
</evidence>
<name>A0A4P9W8G2_9FUNG</name>
<evidence type="ECO:0000313" key="3">
    <source>
        <dbReference type="Proteomes" id="UP000269721"/>
    </source>
</evidence>
<sequence>MQTGKEGGWSDIVSDSTFLCLALPLGPSIPLSVIWWFYLSPWVTHRGALKAATRWSTSLTPPTVRKSTLAHGPGLWWATAHTARRGRFLTAGNWWNHGMLRSMRVIGYVDYVPCPRVSYLAELEPNAQDFVPPVLLPLPTPPPVVAPAPSRPLGVSPAPVALGSSPAPPVSGTRDRHLPASEDFVSYGRGPPDSAALHQPPAAPDFPATCRSTPPSTTHQLLQPCLCPVTPPNPTPAATLADDLAADNITTRAVAATTSSGEPRTCAESDYSPDSTARVADIKEEFNALTTNSTWALVLHPPRAHPIGCHWIFKHKHGIDSTFAGWKSLPNYVALEGRLVRFGGPTSHLGGSGSRSGTPVLGHF</sequence>
<evidence type="ECO:0008006" key="4">
    <source>
        <dbReference type="Google" id="ProtNLM"/>
    </source>
</evidence>
<protein>
    <recommendedName>
        <fullName evidence="4">Reverse transcriptase Ty1/copia-type domain-containing protein</fullName>
    </recommendedName>
</protein>
<evidence type="ECO:0000313" key="2">
    <source>
        <dbReference type="EMBL" id="RKO88392.1"/>
    </source>
</evidence>
<dbReference type="EMBL" id="KZ996749">
    <property type="protein sequence ID" value="RKO88392.1"/>
    <property type="molecule type" value="Genomic_DNA"/>
</dbReference>
<accession>A0A4P9W8G2</accession>